<feature type="region of interest" description="Disordered" evidence="3">
    <location>
        <begin position="1"/>
        <end position="31"/>
    </location>
</feature>
<dbReference type="PANTHER" id="PTHR24320:SF227">
    <property type="entry name" value="RETINOL DEHYDROGENASE 11"/>
    <property type="match status" value="1"/>
</dbReference>
<evidence type="ECO:0008006" key="6">
    <source>
        <dbReference type="Google" id="ProtNLM"/>
    </source>
</evidence>
<dbReference type="InterPro" id="IPR036291">
    <property type="entry name" value="NAD(P)-bd_dom_sf"/>
</dbReference>
<dbReference type="PRINTS" id="PR00081">
    <property type="entry name" value="GDHRDH"/>
</dbReference>
<sequence>MLTISKGRRTTGKAGQETSETNDDDVTQIKKKNKQREVSGSVFGVVKHLQKMGLIVLVKEWWWTLQFVCSIEFWRMALLWTLSILYSYYQLFRASLFSPKLIPYPRCSPSLTPSRPVCLITGATSGLGLATAYELSKEGYVVVIVGRSQHLLSETIRKIKDWNADAHLKSFQVDLSSVESIIKFKSSLRQWLLDSDLHCSVQILINNAGILATSPRVTAEGYDQMIGTNYIGAFVLTKLLLPLLESSPVSSKIVNVTSFTHRVVTNVQFDEGTVSGKRFVRSKQYPYAHIYEYSKLCLLLFSYELHRQLCLMGKSHQIFVTVADPGVVQTNIMREIPAVLSWLAFYVLKRLHLLQSPECAVNSIVDAALAPPGTSGAYFFGGKGRTVNSSALSRNAKLARELWETTSYLLSVTPFGAKINNF</sequence>
<comment type="caution">
    <text evidence="4">The sequence shown here is derived from an EMBL/GenBank/DDBJ whole genome shotgun (WGS) entry which is preliminary data.</text>
</comment>
<organism evidence="4 5">
    <name type="scientific">Clitoria ternatea</name>
    <name type="common">Butterfly pea</name>
    <dbReference type="NCBI Taxonomy" id="43366"/>
    <lineage>
        <taxon>Eukaryota</taxon>
        <taxon>Viridiplantae</taxon>
        <taxon>Streptophyta</taxon>
        <taxon>Embryophyta</taxon>
        <taxon>Tracheophyta</taxon>
        <taxon>Spermatophyta</taxon>
        <taxon>Magnoliopsida</taxon>
        <taxon>eudicotyledons</taxon>
        <taxon>Gunneridae</taxon>
        <taxon>Pentapetalae</taxon>
        <taxon>rosids</taxon>
        <taxon>fabids</taxon>
        <taxon>Fabales</taxon>
        <taxon>Fabaceae</taxon>
        <taxon>Papilionoideae</taxon>
        <taxon>50 kb inversion clade</taxon>
        <taxon>NPAAA clade</taxon>
        <taxon>indigoferoid/millettioid clade</taxon>
        <taxon>Phaseoleae</taxon>
        <taxon>Clitoria</taxon>
    </lineage>
</organism>
<evidence type="ECO:0000256" key="1">
    <source>
        <dbReference type="ARBA" id="ARBA00006484"/>
    </source>
</evidence>
<dbReference type="InterPro" id="IPR002347">
    <property type="entry name" value="SDR_fam"/>
</dbReference>
<dbReference type="Gene3D" id="3.40.50.720">
    <property type="entry name" value="NAD(P)-binding Rossmann-like Domain"/>
    <property type="match status" value="1"/>
</dbReference>
<feature type="compositionally biased region" description="Basic residues" evidence="3">
    <location>
        <begin position="1"/>
        <end position="11"/>
    </location>
</feature>
<dbReference type="PANTHER" id="PTHR24320">
    <property type="entry name" value="RETINOL DEHYDROGENASE"/>
    <property type="match status" value="1"/>
</dbReference>
<dbReference type="GO" id="GO:0016491">
    <property type="term" value="F:oxidoreductase activity"/>
    <property type="evidence" value="ECO:0007669"/>
    <property type="project" value="UniProtKB-KW"/>
</dbReference>
<comment type="similarity">
    <text evidence="1">Belongs to the short-chain dehydrogenases/reductases (SDR) family.</text>
</comment>
<reference evidence="4 5" key="1">
    <citation type="submission" date="2024-01" db="EMBL/GenBank/DDBJ databases">
        <title>The genomes of 5 underutilized Papilionoideae crops provide insights into root nodulation and disease resistance.</title>
        <authorList>
            <person name="Yuan L."/>
        </authorList>
    </citation>
    <scope>NUCLEOTIDE SEQUENCE [LARGE SCALE GENOMIC DNA]</scope>
    <source>
        <strain evidence="4">LY-2023</strain>
        <tissue evidence="4">Leaf</tissue>
    </source>
</reference>
<accession>A0AAN9KJ77</accession>
<dbReference type="Proteomes" id="UP001359559">
    <property type="component" value="Unassembled WGS sequence"/>
</dbReference>
<keyword evidence="2" id="KW-0560">Oxidoreductase</keyword>
<protein>
    <recommendedName>
        <fullName evidence="6">Dehydrogenase/reductase SDR family member on chromosome X</fullName>
    </recommendedName>
</protein>
<dbReference type="EMBL" id="JAYKXN010000001">
    <property type="protein sequence ID" value="KAK7317152.1"/>
    <property type="molecule type" value="Genomic_DNA"/>
</dbReference>
<dbReference type="SUPFAM" id="SSF51735">
    <property type="entry name" value="NAD(P)-binding Rossmann-fold domains"/>
    <property type="match status" value="1"/>
</dbReference>
<gene>
    <name evidence="4" type="ORF">RJT34_01136</name>
</gene>
<dbReference type="AlphaFoldDB" id="A0AAN9KJ77"/>
<name>A0AAN9KJ77_CLITE</name>
<evidence type="ECO:0000256" key="2">
    <source>
        <dbReference type="ARBA" id="ARBA00023002"/>
    </source>
</evidence>
<dbReference type="Pfam" id="PF00106">
    <property type="entry name" value="adh_short"/>
    <property type="match status" value="1"/>
</dbReference>
<evidence type="ECO:0000313" key="4">
    <source>
        <dbReference type="EMBL" id="KAK7317152.1"/>
    </source>
</evidence>
<proteinExistence type="inferred from homology"/>
<keyword evidence="5" id="KW-1185">Reference proteome</keyword>
<evidence type="ECO:0000256" key="3">
    <source>
        <dbReference type="SAM" id="MobiDB-lite"/>
    </source>
</evidence>
<evidence type="ECO:0000313" key="5">
    <source>
        <dbReference type="Proteomes" id="UP001359559"/>
    </source>
</evidence>